<organism evidence="1 2">
    <name type="scientific">Pantoea stewartii</name>
    <dbReference type="NCBI Taxonomy" id="66269"/>
    <lineage>
        <taxon>Bacteria</taxon>
        <taxon>Pseudomonadati</taxon>
        <taxon>Pseudomonadota</taxon>
        <taxon>Gammaproteobacteria</taxon>
        <taxon>Enterobacterales</taxon>
        <taxon>Erwiniaceae</taxon>
        <taxon>Pantoea</taxon>
    </lineage>
</organism>
<reference evidence="1 2" key="1">
    <citation type="journal article" date="2016" name="Front. Microbiol.">
        <title>Genomic Resource of Rice Seed Associated Bacteria.</title>
        <authorList>
            <person name="Midha S."/>
            <person name="Bansal K."/>
            <person name="Sharma S."/>
            <person name="Kumar N."/>
            <person name="Patil P.P."/>
            <person name="Chaudhry V."/>
            <person name="Patil P.B."/>
        </authorList>
    </citation>
    <scope>NUCLEOTIDE SEQUENCE [LARGE SCALE GENOMIC DNA]</scope>
    <source>
        <strain evidence="1 2">RSA13</strain>
    </source>
</reference>
<evidence type="ECO:0000313" key="2">
    <source>
        <dbReference type="Proteomes" id="UP000072520"/>
    </source>
</evidence>
<accession>A0AB34VIJ4</accession>
<sequence length="73" mass="8505">MRIKVSVMKNSSHWYFKKTYTLFLAGKDWRRGVKKIGISAMAVADIQLHILKRRSGLDKKRVAFNVNILLQND</sequence>
<name>A0AB34VIJ4_9GAMM</name>
<dbReference type="AlphaFoldDB" id="A0AB34VIJ4"/>
<protein>
    <submittedName>
        <fullName evidence="1">Uncharacterized protein</fullName>
    </submittedName>
</protein>
<gene>
    <name evidence="1" type="ORF">RSA13_04810</name>
</gene>
<dbReference type="EMBL" id="LDSI01000006">
    <property type="protein sequence ID" value="KTS99450.1"/>
    <property type="molecule type" value="Genomic_DNA"/>
</dbReference>
<comment type="caution">
    <text evidence="1">The sequence shown here is derived from an EMBL/GenBank/DDBJ whole genome shotgun (WGS) entry which is preliminary data.</text>
</comment>
<evidence type="ECO:0000313" key="1">
    <source>
        <dbReference type="EMBL" id="KTS99450.1"/>
    </source>
</evidence>
<proteinExistence type="predicted"/>
<dbReference type="Proteomes" id="UP000072520">
    <property type="component" value="Unassembled WGS sequence"/>
</dbReference>